<dbReference type="KEGG" id="cwo:Cwoe_2235"/>
<keyword evidence="5" id="KW-1185">Reference proteome</keyword>
<dbReference type="OrthoDB" id="1669699at2"/>
<dbReference type="Proteomes" id="UP000008229">
    <property type="component" value="Chromosome"/>
</dbReference>
<feature type="DNA-binding region" description="H-T-H motif" evidence="2">
    <location>
        <begin position="36"/>
        <end position="55"/>
    </location>
</feature>
<dbReference type="eggNOG" id="COG1309">
    <property type="taxonomic scope" value="Bacteria"/>
</dbReference>
<dbReference type="PROSITE" id="PS50977">
    <property type="entry name" value="HTH_TETR_2"/>
    <property type="match status" value="1"/>
</dbReference>
<evidence type="ECO:0000256" key="1">
    <source>
        <dbReference type="ARBA" id="ARBA00023125"/>
    </source>
</evidence>
<dbReference type="Gene3D" id="1.10.357.10">
    <property type="entry name" value="Tetracycline Repressor, domain 2"/>
    <property type="match status" value="1"/>
</dbReference>
<dbReference type="PRINTS" id="PR00455">
    <property type="entry name" value="HTHTETR"/>
</dbReference>
<dbReference type="RefSeq" id="WP_012933711.1">
    <property type="nucleotide sequence ID" value="NC_013739.1"/>
</dbReference>
<dbReference type="InterPro" id="IPR050109">
    <property type="entry name" value="HTH-type_TetR-like_transc_reg"/>
</dbReference>
<dbReference type="GO" id="GO:0003700">
    <property type="term" value="F:DNA-binding transcription factor activity"/>
    <property type="evidence" value="ECO:0007669"/>
    <property type="project" value="TreeGrafter"/>
</dbReference>
<dbReference type="InterPro" id="IPR041490">
    <property type="entry name" value="KstR2_TetR_C"/>
</dbReference>
<dbReference type="InterPro" id="IPR036271">
    <property type="entry name" value="Tet_transcr_reg_TetR-rel_C_sf"/>
</dbReference>
<dbReference type="SUPFAM" id="SSF48498">
    <property type="entry name" value="Tetracyclin repressor-like, C-terminal domain"/>
    <property type="match status" value="1"/>
</dbReference>
<dbReference type="Pfam" id="PF17932">
    <property type="entry name" value="TetR_C_24"/>
    <property type="match status" value="1"/>
</dbReference>
<gene>
    <name evidence="4" type="ordered locus">Cwoe_2235</name>
</gene>
<evidence type="ECO:0000313" key="4">
    <source>
        <dbReference type="EMBL" id="ADB50660.1"/>
    </source>
</evidence>
<dbReference type="PANTHER" id="PTHR30055">
    <property type="entry name" value="HTH-TYPE TRANSCRIPTIONAL REGULATOR RUTR"/>
    <property type="match status" value="1"/>
</dbReference>
<dbReference type="STRING" id="469383.Cwoe_2235"/>
<feature type="domain" description="HTH tetR-type" evidence="3">
    <location>
        <begin position="13"/>
        <end position="73"/>
    </location>
</feature>
<dbReference type="GO" id="GO:0000976">
    <property type="term" value="F:transcription cis-regulatory region binding"/>
    <property type="evidence" value="ECO:0007669"/>
    <property type="project" value="TreeGrafter"/>
</dbReference>
<reference evidence="5" key="2">
    <citation type="submission" date="2010-01" db="EMBL/GenBank/DDBJ databases">
        <title>The complete genome of Conexibacter woesei DSM 14684.</title>
        <authorList>
            <consortium name="US DOE Joint Genome Institute (JGI-PGF)"/>
            <person name="Lucas S."/>
            <person name="Copeland A."/>
            <person name="Lapidus A."/>
            <person name="Glavina del Rio T."/>
            <person name="Dalin E."/>
            <person name="Tice H."/>
            <person name="Bruce D."/>
            <person name="Goodwin L."/>
            <person name="Pitluck S."/>
            <person name="Kyrpides N."/>
            <person name="Mavromatis K."/>
            <person name="Ivanova N."/>
            <person name="Mikhailova N."/>
            <person name="Chertkov O."/>
            <person name="Brettin T."/>
            <person name="Detter J.C."/>
            <person name="Han C."/>
            <person name="Larimer F."/>
            <person name="Land M."/>
            <person name="Hauser L."/>
            <person name="Markowitz V."/>
            <person name="Cheng J.-F."/>
            <person name="Hugenholtz P."/>
            <person name="Woyke T."/>
            <person name="Wu D."/>
            <person name="Pukall R."/>
            <person name="Steenblock K."/>
            <person name="Schneider S."/>
            <person name="Klenk H.-P."/>
            <person name="Eisen J.A."/>
        </authorList>
    </citation>
    <scope>NUCLEOTIDE SEQUENCE [LARGE SCALE GENOMIC DNA]</scope>
    <source>
        <strain evidence="5">DSM 14684 / CIP 108061 / JCM 11494 / NBRC 100937 / ID131577</strain>
    </source>
</reference>
<dbReference type="InterPro" id="IPR009057">
    <property type="entry name" value="Homeodomain-like_sf"/>
</dbReference>
<evidence type="ECO:0000313" key="5">
    <source>
        <dbReference type="Proteomes" id="UP000008229"/>
    </source>
</evidence>
<organism evidence="4 5">
    <name type="scientific">Conexibacter woesei (strain DSM 14684 / CCUG 47730 / CIP 108061 / JCM 11494 / NBRC 100937 / ID131577)</name>
    <dbReference type="NCBI Taxonomy" id="469383"/>
    <lineage>
        <taxon>Bacteria</taxon>
        <taxon>Bacillati</taxon>
        <taxon>Actinomycetota</taxon>
        <taxon>Thermoleophilia</taxon>
        <taxon>Solirubrobacterales</taxon>
        <taxon>Conexibacteraceae</taxon>
        <taxon>Conexibacter</taxon>
    </lineage>
</organism>
<dbReference type="InterPro" id="IPR001647">
    <property type="entry name" value="HTH_TetR"/>
</dbReference>
<protein>
    <submittedName>
        <fullName evidence="4">Transcriptional regulator, TetR family</fullName>
    </submittedName>
</protein>
<proteinExistence type="predicted"/>
<dbReference type="Pfam" id="PF00440">
    <property type="entry name" value="TetR_N"/>
    <property type="match status" value="1"/>
</dbReference>
<evidence type="ECO:0000256" key="2">
    <source>
        <dbReference type="PROSITE-ProRule" id="PRU00335"/>
    </source>
</evidence>
<dbReference type="AlphaFoldDB" id="D3F5J3"/>
<dbReference type="Gene3D" id="1.10.10.60">
    <property type="entry name" value="Homeodomain-like"/>
    <property type="match status" value="1"/>
</dbReference>
<dbReference type="SUPFAM" id="SSF46689">
    <property type="entry name" value="Homeodomain-like"/>
    <property type="match status" value="1"/>
</dbReference>
<accession>D3F5J3</accession>
<dbReference type="PANTHER" id="PTHR30055:SF200">
    <property type="entry name" value="HTH-TYPE TRANSCRIPTIONAL REPRESSOR BDCR"/>
    <property type="match status" value="1"/>
</dbReference>
<reference evidence="4 5" key="1">
    <citation type="journal article" date="2010" name="Stand. Genomic Sci.">
        <title>Complete genome sequence of Conexibacter woesei type strain (ID131577).</title>
        <authorList>
            <person name="Pukall R."/>
            <person name="Lapidus A."/>
            <person name="Glavina Del Rio T."/>
            <person name="Copeland A."/>
            <person name="Tice H."/>
            <person name="Cheng J.-F."/>
            <person name="Lucas S."/>
            <person name="Chen F."/>
            <person name="Nolan M."/>
            <person name="Bruce D."/>
            <person name="Goodwin L."/>
            <person name="Pitluck S."/>
            <person name="Mavromatis K."/>
            <person name="Ivanova N."/>
            <person name="Ovchinnikova G."/>
            <person name="Pati A."/>
            <person name="Chen A."/>
            <person name="Palaniappan K."/>
            <person name="Land M."/>
            <person name="Hauser L."/>
            <person name="Chang Y.-J."/>
            <person name="Jeffries C.D."/>
            <person name="Chain P."/>
            <person name="Meincke L."/>
            <person name="Sims D."/>
            <person name="Brettin T."/>
            <person name="Detter J.C."/>
            <person name="Rohde M."/>
            <person name="Goeker M."/>
            <person name="Bristow J."/>
            <person name="Eisen J.A."/>
            <person name="Markowitz V."/>
            <person name="Kyrpides N.C."/>
            <person name="Klenk H.-P."/>
            <person name="Hugenholtz P."/>
        </authorList>
    </citation>
    <scope>NUCLEOTIDE SEQUENCE [LARGE SCALE GENOMIC DNA]</scope>
    <source>
        <strain evidence="5">DSM 14684 / CIP 108061 / JCM 11494 / NBRC 100937 / ID131577</strain>
    </source>
</reference>
<name>D3F5J3_CONWI</name>
<dbReference type="HOGENOM" id="CLU_069356_12_4_11"/>
<sequence length="235" mass="25806">MASTTPARRARSERTELHLLRTATWLFSERGFHGTSIRDIADTAGVAVSAMYYYAASKDELLVAVMRQALERLLDASARTLEGLDGPSERLATLIGVHVALHARNPRTAGVADHELRALARTTRRAMLAERDAYEATWVEVLREGAETGEFADRGGVDRLALLQMCTGVAQWYKPRGDVSIPELCARFADMGLALSGARRGGRPVVVGDLEIPSPDLYLPLVEIRSEPRRKPARS</sequence>
<keyword evidence="1 2" id="KW-0238">DNA-binding</keyword>
<evidence type="ECO:0000259" key="3">
    <source>
        <dbReference type="PROSITE" id="PS50977"/>
    </source>
</evidence>
<dbReference type="EMBL" id="CP001854">
    <property type="protein sequence ID" value="ADB50660.1"/>
    <property type="molecule type" value="Genomic_DNA"/>
</dbReference>